<feature type="region of interest" description="Disordered" evidence="1">
    <location>
        <begin position="1"/>
        <end position="20"/>
    </location>
</feature>
<name>A0A0V0R560_PSEPJ</name>
<gene>
    <name evidence="3" type="ORF">PPERSA_08625</name>
</gene>
<evidence type="ECO:0000256" key="1">
    <source>
        <dbReference type="SAM" id="MobiDB-lite"/>
    </source>
</evidence>
<keyword evidence="2" id="KW-1133">Transmembrane helix</keyword>
<keyword evidence="2" id="KW-0472">Membrane</keyword>
<dbReference type="InParanoid" id="A0A0V0R560"/>
<proteinExistence type="predicted"/>
<feature type="transmembrane region" description="Helical" evidence="2">
    <location>
        <begin position="104"/>
        <end position="123"/>
    </location>
</feature>
<feature type="transmembrane region" description="Helical" evidence="2">
    <location>
        <begin position="129"/>
        <end position="147"/>
    </location>
</feature>
<dbReference type="Proteomes" id="UP000054937">
    <property type="component" value="Unassembled WGS sequence"/>
</dbReference>
<feature type="transmembrane region" description="Helical" evidence="2">
    <location>
        <begin position="39"/>
        <end position="60"/>
    </location>
</feature>
<evidence type="ECO:0000313" key="4">
    <source>
        <dbReference type="Proteomes" id="UP000054937"/>
    </source>
</evidence>
<sequence>MEGSKRIHSDSSLEKKQQKVNRIQKNDIKRRNHLDRYLLWDKIIYMIAVISLVPMCWINWFDSVLHAIFAALSFFFFIVYMVIDTRLYYLINGYLKLRKRSKYITFYNLFLATAMIACIIIWYSTEESALEYAAASLPFLYMIPFIWQNYLYYQYCVDFGIWKNGQNGLKRHFGTYVQDQQMQIQQVQNQRVQNQININNHNNQALPQENQPVY</sequence>
<organism evidence="3 4">
    <name type="scientific">Pseudocohnilembus persalinus</name>
    <name type="common">Ciliate</name>
    <dbReference type="NCBI Taxonomy" id="266149"/>
    <lineage>
        <taxon>Eukaryota</taxon>
        <taxon>Sar</taxon>
        <taxon>Alveolata</taxon>
        <taxon>Ciliophora</taxon>
        <taxon>Intramacronucleata</taxon>
        <taxon>Oligohymenophorea</taxon>
        <taxon>Scuticociliatia</taxon>
        <taxon>Philasterida</taxon>
        <taxon>Pseudocohnilembidae</taxon>
        <taxon>Pseudocohnilembus</taxon>
    </lineage>
</organism>
<accession>A0A0V0R560</accession>
<feature type="compositionally biased region" description="Basic and acidic residues" evidence="1">
    <location>
        <begin position="1"/>
        <end position="17"/>
    </location>
</feature>
<dbReference type="EMBL" id="LDAU01000046">
    <property type="protein sequence ID" value="KRX09593.1"/>
    <property type="molecule type" value="Genomic_DNA"/>
</dbReference>
<evidence type="ECO:0008006" key="5">
    <source>
        <dbReference type="Google" id="ProtNLM"/>
    </source>
</evidence>
<protein>
    <recommendedName>
        <fullName evidence="5">Transmembrane protein</fullName>
    </recommendedName>
</protein>
<keyword evidence="4" id="KW-1185">Reference proteome</keyword>
<dbReference type="AlphaFoldDB" id="A0A0V0R560"/>
<comment type="caution">
    <text evidence="3">The sequence shown here is derived from an EMBL/GenBank/DDBJ whole genome shotgun (WGS) entry which is preliminary data.</text>
</comment>
<reference evidence="3 4" key="1">
    <citation type="journal article" date="2015" name="Sci. Rep.">
        <title>Genome of the facultative scuticociliatosis pathogen Pseudocohnilembus persalinus provides insight into its virulence through horizontal gene transfer.</title>
        <authorList>
            <person name="Xiong J."/>
            <person name="Wang G."/>
            <person name="Cheng J."/>
            <person name="Tian M."/>
            <person name="Pan X."/>
            <person name="Warren A."/>
            <person name="Jiang C."/>
            <person name="Yuan D."/>
            <person name="Miao W."/>
        </authorList>
    </citation>
    <scope>NUCLEOTIDE SEQUENCE [LARGE SCALE GENOMIC DNA]</scope>
    <source>
        <strain evidence="3">36N120E</strain>
    </source>
</reference>
<evidence type="ECO:0000313" key="3">
    <source>
        <dbReference type="EMBL" id="KRX09593.1"/>
    </source>
</evidence>
<keyword evidence="2" id="KW-0812">Transmembrane</keyword>
<evidence type="ECO:0000256" key="2">
    <source>
        <dbReference type="SAM" id="Phobius"/>
    </source>
</evidence>
<feature type="transmembrane region" description="Helical" evidence="2">
    <location>
        <begin position="66"/>
        <end position="83"/>
    </location>
</feature>